<evidence type="ECO:0000313" key="7">
    <source>
        <dbReference type="EMBL" id="KAF2120399.1"/>
    </source>
</evidence>
<dbReference type="PANTHER" id="PTHR11010">
    <property type="entry name" value="PROTEASE S28 PRO-X CARBOXYPEPTIDASE-RELATED"/>
    <property type="match status" value="1"/>
</dbReference>
<dbReference type="OrthoDB" id="1735038at2759"/>
<gene>
    <name evidence="7" type="ORF">BDV96DRAFT_595933</name>
</gene>
<keyword evidence="8" id="KW-1185">Reference proteome</keyword>
<dbReference type="InterPro" id="IPR008758">
    <property type="entry name" value="Peptidase_S28"/>
</dbReference>
<comment type="similarity">
    <text evidence="1">Belongs to the peptidase S28 family.</text>
</comment>
<dbReference type="Pfam" id="PF05577">
    <property type="entry name" value="Peptidase_S28"/>
    <property type="match status" value="1"/>
</dbReference>
<dbReference type="SUPFAM" id="SSF53474">
    <property type="entry name" value="alpha/beta-Hydrolases"/>
    <property type="match status" value="2"/>
</dbReference>
<dbReference type="Proteomes" id="UP000799770">
    <property type="component" value="Unassembled WGS sequence"/>
</dbReference>
<organism evidence="7 8">
    <name type="scientific">Lophiotrema nucula</name>
    <dbReference type="NCBI Taxonomy" id="690887"/>
    <lineage>
        <taxon>Eukaryota</taxon>
        <taxon>Fungi</taxon>
        <taxon>Dikarya</taxon>
        <taxon>Ascomycota</taxon>
        <taxon>Pezizomycotina</taxon>
        <taxon>Dothideomycetes</taxon>
        <taxon>Pleosporomycetidae</taxon>
        <taxon>Pleosporales</taxon>
        <taxon>Lophiotremataceae</taxon>
        <taxon>Lophiotrema</taxon>
    </lineage>
</organism>
<dbReference type="GO" id="GO:0006508">
    <property type="term" value="P:proteolysis"/>
    <property type="evidence" value="ECO:0007669"/>
    <property type="project" value="UniProtKB-KW"/>
</dbReference>
<evidence type="ECO:0000313" key="8">
    <source>
        <dbReference type="Proteomes" id="UP000799770"/>
    </source>
</evidence>
<dbReference type="GO" id="GO:0008239">
    <property type="term" value="F:dipeptidyl-peptidase activity"/>
    <property type="evidence" value="ECO:0007669"/>
    <property type="project" value="TreeGrafter"/>
</dbReference>
<evidence type="ECO:0000256" key="6">
    <source>
        <dbReference type="SAM" id="SignalP"/>
    </source>
</evidence>
<dbReference type="EMBL" id="ML977314">
    <property type="protein sequence ID" value="KAF2120399.1"/>
    <property type="molecule type" value="Genomic_DNA"/>
</dbReference>
<accession>A0A6A5ZLY2</accession>
<keyword evidence="2" id="KW-0645">Protease</keyword>
<feature type="chain" id="PRO_5025521492" evidence="6">
    <location>
        <begin position="22"/>
        <end position="498"/>
    </location>
</feature>
<keyword evidence="3 6" id="KW-0732">Signal</keyword>
<reference evidence="7" key="1">
    <citation type="journal article" date="2020" name="Stud. Mycol.">
        <title>101 Dothideomycetes genomes: a test case for predicting lifestyles and emergence of pathogens.</title>
        <authorList>
            <person name="Haridas S."/>
            <person name="Albert R."/>
            <person name="Binder M."/>
            <person name="Bloem J."/>
            <person name="Labutti K."/>
            <person name="Salamov A."/>
            <person name="Andreopoulos B."/>
            <person name="Baker S."/>
            <person name="Barry K."/>
            <person name="Bills G."/>
            <person name="Bluhm B."/>
            <person name="Cannon C."/>
            <person name="Castanera R."/>
            <person name="Culley D."/>
            <person name="Daum C."/>
            <person name="Ezra D."/>
            <person name="Gonzalez J."/>
            <person name="Henrissat B."/>
            <person name="Kuo A."/>
            <person name="Liang C."/>
            <person name="Lipzen A."/>
            <person name="Lutzoni F."/>
            <person name="Magnuson J."/>
            <person name="Mondo S."/>
            <person name="Nolan M."/>
            <person name="Ohm R."/>
            <person name="Pangilinan J."/>
            <person name="Park H.-J."/>
            <person name="Ramirez L."/>
            <person name="Alfaro M."/>
            <person name="Sun H."/>
            <person name="Tritt A."/>
            <person name="Yoshinaga Y."/>
            <person name="Zwiers L.-H."/>
            <person name="Turgeon B."/>
            <person name="Goodwin S."/>
            <person name="Spatafora J."/>
            <person name="Crous P."/>
            <person name="Grigoriev I."/>
        </authorList>
    </citation>
    <scope>NUCLEOTIDE SEQUENCE</scope>
    <source>
        <strain evidence="7">CBS 627.86</strain>
    </source>
</reference>
<sequence>MFHSSFRFLTYLVYASSAVTSLSVQLPSRSEDKCDALYGVDTPTGNPSNCTTPTKFFKQLVHHDSSSNETFLQQYQVIDQFFKPRGPILYYQGQESDYFPCGEQEAMYQFANETGGMVVVLQHRYFGSSVPFGLNSSTNVNWTAHDLRAMSLENNQMDAVTFVEWIKKSHPGASKSKAIGFGGSYPGLLVTLLRVNHPDTFYGTVAYAAPTNLDSSTKSKFATAWGDTNSRILRDIDAAMARKIGAAFTWLRARMAAKDFSAVTQALQLCYPPTSPADLPKVLDFALAGFMRPVQQNDPHFNSLPNLIKGVNAANTSADVLSAAQTAYKMLDSSTACTNWNYTLREYQANKEAGLAFTYLRCNQLPYPDAFASPSSLFGPIPPNMDYPSTQDPICRGIFNKPALIGGPNYVKKLGLDDANLAKTERLIISYGSWDPVSGLSTLGWHTAGDSVMKSRVIFVTGGGHGKESVMALPGESDAITLARKSELESIKEWLGMV</sequence>
<keyword evidence="4" id="KW-0378">Hydrolase</keyword>
<dbReference type="InterPro" id="IPR029058">
    <property type="entry name" value="AB_hydrolase_fold"/>
</dbReference>
<proteinExistence type="inferred from homology"/>
<evidence type="ECO:0000256" key="3">
    <source>
        <dbReference type="ARBA" id="ARBA00022729"/>
    </source>
</evidence>
<dbReference type="Gene3D" id="3.40.50.1820">
    <property type="entry name" value="alpha/beta hydrolase"/>
    <property type="match status" value="1"/>
</dbReference>
<dbReference type="Gene3D" id="1.20.120.980">
    <property type="entry name" value="Serine carboxypeptidase S28, SKS domain"/>
    <property type="match status" value="1"/>
</dbReference>
<evidence type="ECO:0000256" key="4">
    <source>
        <dbReference type="ARBA" id="ARBA00022801"/>
    </source>
</evidence>
<dbReference type="GO" id="GO:0070008">
    <property type="term" value="F:serine-type exopeptidase activity"/>
    <property type="evidence" value="ECO:0007669"/>
    <property type="project" value="InterPro"/>
</dbReference>
<feature type="signal peptide" evidence="6">
    <location>
        <begin position="1"/>
        <end position="21"/>
    </location>
</feature>
<dbReference type="AlphaFoldDB" id="A0A6A5ZLY2"/>
<dbReference type="PANTHER" id="PTHR11010:SF38">
    <property type="entry name" value="LYSOSOMAL PRO-X CARBOXYPEPTIDASE"/>
    <property type="match status" value="1"/>
</dbReference>
<evidence type="ECO:0000256" key="1">
    <source>
        <dbReference type="ARBA" id="ARBA00011079"/>
    </source>
</evidence>
<keyword evidence="5" id="KW-0325">Glycoprotein</keyword>
<dbReference type="InterPro" id="IPR042269">
    <property type="entry name" value="Ser_carbopepase_S28_SKS"/>
</dbReference>
<protein>
    <submittedName>
        <fullName evidence="7">Peptidase S28</fullName>
    </submittedName>
</protein>
<evidence type="ECO:0000256" key="2">
    <source>
        <dbReference type="ARBA" id="ARBA00022670"/>
    </source>
</evidence>
<evidence type="ECO:0000256" key="5">
    <source>
        <dbReference type="ARBA" id="ARBA00023180"/>
    </source>
</evidence>
<name>A0A6A5ZLY2_9PLEO</name>